<protein>
    <submittedName>
        <fullName evidence="1">Uncharacterized protein</fullName>
    </submittedName>
</protein>
<sequence>MMMMICSKAMLESRMKSCETKLEWSRNAEQVGEFPLAKVGAVAVAVAVAVATAAPSGTGKGKKKYRRVTSSRSLTFVLPSNLQIDSELSSVERDLHVTMVARSSNYSPKIPLVPIPVPILKLVPVSVPIPIPEYQFQYHRLSNELRDEIFRT</sequence>
<evidence type="ECO:0000313" key="2">
    <source>
        <dbReference type="Proteomes" id="UP000600918"/>
    </source>
</evidence>
<dbReference type="EMBL" id="JACSDY010000023">
    <property type="protein sequence ID" value="KAF7390638.1"/>
    <property type="molecule type" value="Genomic_DNA"/>
</dbReference>
<accession>A0A834JLA4</accession>
<organism evidence="1 2">
    <name type="scientific">Vespula pensylvanica</name>
    <name type="common">Western yellow jacket</name>
    <name type="synonym">Wasp</name>
    <dbReference type="NCBI Taxonomy" id="30213"/>
    <lineage>
        <taxon>Eukaryota</taxon>
        <taxon>Metazoa</taxon>
        <taxon>Ecdysozoa</taxon>
        <taxon>Arthropoda</taxon>
        <taxon>Hexapoda</taxon>
        <taxon>Insecta</taxon>
        <taxon>Pterygota</taxon>
        <taxon>Neoptera</taxon>
        <taxon>Endopterygota</taxon>
        <taxon>Hymenoptera</taxon>
        <taxon>Apocrita</taxon>
        <taxon>Aculeata</taxon>
        <taxon>Vespoidea</taxon>
        <taxon>Vespidae</taxon>
        <taxon>Vespinae</taxon>
        <taxon>Vespula</taxon>
    </lineage>
</organism>
<proteinExistence type="predicted"/>
<dbReference type="AlphaFoldDB" id="A0A834JLA4"/>
<evidence type="ECO:0000313" key="1">
    <source>
        <dbReference type="EMBL" id="KAF7390638.1"/>
    </source>
</evidence>
<gene>
    <name evidence="1" type="ORF">H0235_017800</name>
</gene>
<name>A0A834JLA4_VESPE</name>
<dbReference type="Proteomes" id="UP000600918">
    <property type="component" value="Unassembled WGS sequence"/>
</dbReference>
<comment type="caution">
    <text evidence="1">The sequence shown here is derived from an EMBL/GenBank/DDBJ whole genome shotgun (WGS) entry which is preliminary data.</text>
</comment>
<reference evidence="1" key="1">
    <citation type="journal article" date="2020" name="G3 (Bethesda)">
        <title>High-Quality Assemblies for Three Invasive Social Wasps from the &lt;i&gt;Vespula&lt;/i&gt; Genus.</title>
        <authorList>
            <person name="Harrop T.W.R."/>
            <person name="Guhlin J."/>
            <person name="McLaughlin G.M."/>
            <person name="Permina E."/>
            <person name="Stockwell P."/>
            <person name="Gilligan J."/>
            <person name="Le Lec M.F."/>
            <person name="Gruber M.A.M."/>
            <person name="Quinn O."/>
            <person name="Lovegrove M."/>
            <person name="Duncan E.J."/>
            <person name="Remnant E.J."/>
            <person name="Van Eeckhoven J."/>
            <person name="Graham B."/>
            <person name="Knapp R.A."/>
            <person name="Langford K.W."/>
            <person name="Kronenberg Z."/>
            <person name="Press M.O."/>
            <person name="Eacker S.M."/>
            <person name="Wilson-Rankin E.E."/>
            <person name="Purcell J."/>
            <person name="Lester P.J."/>
            <person name="Dearden P.K."/>
        </authorList>
    </citation>
    <scope>NUCLEOTIDE SEQUENCE</scope>
    <source>
        <strain evidence="1">Volc-1</strain>
    </source>
</reference>
<keyword evidence="2" id="KW-1185">Reference proteome</keyword>